<dbReference type="EMBL" id="JACEIK010001141">
    <property type="protein sequence ID" value="MCD7466436.1"/>
    <property type="molecule type" value="Genomic_DNA"/>
</dbReference>
<accession>A0ABS8T4X5</accession>
<evidence type="ECO:0000313" key="3">
    <source>
        <dbReference type="Proteomes" id="UP000823775"/>
    </source>
</evidence>
<sequence>MSRILAELVQTRADITTLQASTMPLFDKPTTIILEEPHDERTLFRLFEDSPPWDVVKSPGEDIEDEKALRRSRVDLLTVGDVGASSSRALESAELIGDHDPKGESQTLIGVSGTTDVGTTEAAPTAPTSTLGNGV</sequence>
<feature type="region of interest" description="Disordered" evidence="1">
    <location>
        <begin position="93"/>
        <end position="135"/>
    </location>
</feature>
<protein>
    <submittedName>
        <fullName evidence="2">Uncharacterized protein</fullName>
    </submittedName>
</protein>
<evidence type="ECO:0000313" key="2">
    <source>
        <dbReference type="EMBL" id="MCD7466436.1"/>
    </source>
</evidence>
<keyword evidence="3" id="KW-1185">Reference proteome</keyword>
<evidence type="ECO:0000256" key="1">
    <source>
        <dbReference type="SAM" id="MobiDB-lite"/>
    </source>
</evidence>
<proteinExistence type="predicted"/>
<name>A0ABS8T4X5_DATST</name>
<comment type="caution">
    <text evidence="2">The sequence shown here is derived from an EMBL/GenBank/DDBJ whole genome shotgun (WGS) entry which is preliminary data.</text>
</comment>
<feature type="compositionally biased region" description="Polar residues" evidence="1">
    <location>
        <begin position="104"/>
        <end position="118"/>
    </location>
</feature>
<gene>
    <name evidence="2" type="ORF">HAX54_003142</name>
</gene>
<reference evidence="2 3" key="1">
    <citation type="journal article" date="2021" name="BMC Genomics">
        <title>Datura genome reveals duplications of psychoactive alkaloid biosynthetic genes and high mutation rate following tissue culture.</title>
        <authorList>
            <person name="Rajewski A."/>
            <person name="Carter-House D."/>
            <person name="Stajich J."/>
            <person name="Litt A."/>
        </authorList>
    </citation>
    <scope>NUCLEOTIDE SEQUENCE [LARGE SCALE GENOMIC DNA]</scope>
    <source>
        <strain evidence="2">AR-01</strain>
    </source>
</reference>
<dbReference type="Proteomes" id="UP000823775">
    <property type="component" value="Unassembled WGS sequence"/>
</dbReference>
<feature type="compositionally biased region" description="Low complexity" evidence="1">
    <location>
        <begin position="119"/>
        <end position="135"/>
    </location>
</feature>
<organism evidence="2 3">
    <name type="scientific">Datura stramonium</name>
    <name type="common">Jimsonweed</name>
    <name type="synonym">Common thornapple</name>
    <dbReference type="NCBI Taxonomy" id="4076"/>
    <lineage>
        <taxon>Eukaryota</taxon>
        <taxon>Viridiplantae</taxon>
        <taxon>Streptophyta</taxon>
        <taxon>Embryophyta</taxon>
        <taxon>Tracheophyta</taxon>
        <taxon>Spermatophyta</taxon>
        <taxon>Magnoliopsida</taxon>
        <taxon>eudicotyledons</taxon>
        <taxon>Gunneridae</taxon>
        <taxon>Pentapetalae</taxon>
        <taxon>asterids</taxon>
        <taxon>lamiids</taxon>
        <taxon>Solanales</taxon>
        <taxon>Solanaceae</taxon>
        <taxon>Solanoideae</taxon>
        <taxon>Datureae</taxon>
        <taxon>Datura</taxon>
    </lineage>
</organism>